<dbReference type="PANTHER" id="PTHR31973:SF195">
    <property type="entry name" value="MUDR FAMILY TRANSPOSASE"/>
    <property type="match status" value="1"/>
</dbReference>
<dbReference type="Proteomes" id="UP000077755">
    <property type="component" value="Chromosome 6"/>
</dbReference>
<dbReference type="PANTHER" id="PTHR31973">
    <property type="entry name" value="POLYPROTEIN, PUTATIVE-RELATED"/>
    <property type="match status" value="1"/>
</dbReference>
<feature type="compositionally biased region" description="Polar residues" evidence="1">
    <location>
        <begin position="97"/>
        <end position="107"/>
    </location>
</feature>
<sequence>MSQNNNYYANYNSFQAQDTNVGTSQNNTNFYHSQEIQMEEIINKGVRRSTAVYNLSETDNFSSYKEVDNEDLDSEELDGSDDANDSDSSSDAGADSQNNEANYTKLHTPSAPWFTTEDVTNDNINDNPGFILNFNPLKNDLFEGTRAIIEAENITRDEISSMCKLLWWAFKPMADGWQYARPVISIKGTFLKGMYNGKLLIAKWFDSNNHQYPLAYGLIDEETTVNWS</sequence>
<reference evidence="2" key="2">
    <citation type="submission" date="2022-03" db="EMBL/GenBank/DDBJ databases">
        <title>Draft title - Genomic analysis of global carrot germplasm unveils the trajectory of domestication and the origin of high carotenoid orange carrot.</title>
        <authorList>
            <person name="Iorizzo M."/>
            <person name="Ellison S."/>
            <person name="Senalik D."/>
            <person name="Macko-Podgorni A."/>
            <person name="Grzebelus D."/>
            <person name="Bostan H."/>
            <person name="Rolling W."/>
            <person name="Curaba J."/>
            <person name="Simon P."/>
        </authorList>
    </citation>
    <scope>NUCLEOTIDE SEQUENCE</scope>
    <source>
        <tissue evidence="2">Leaf</tissue>
    </source>
</reference>
<dbReference type="AlphaFoldDB" id="A0AAF0X973"/>
<keyword evidence="3" id="KW-1185">Reference proteome</keyword>
<gene>
    <name evidence="2" type="ORF">DCAR_0623180</name>
</gene>
<reference evidence="2" key="1">
    <citation type="journal article" date="2016" name="Nat. Genet.">
        <title>A high-quality carrot genome assembly provides new insights into carotenoid accumulation and asterid genome evolution.</title>
        <authorList>
            <person name="Iorizzo M."/>
            <person name="Ellison S."/>
            <person name="Senalik D."/>
            <person name="Zeng P."/>
            <person name="Satapoomin P."/>
            <person name="Huang J."/>
            <person name="Bowman M."/>
            <person name="Iovene M."/>
            <person name="Sanseverino W."/>
            <person name="Cavagnaro P."/>
            <person name="Yildiz M."/>
            <person name="Macko-Podgorni A."/>
            <person name="Moranska E."/>
            <person name="Grzebelus E."/>
            <person name="Grzebelus D."/>
            <person name="Ashrafi H."/>
            <person name="Zheng Z."/>
            <person name="Cheng S."/>
            <person name="Spooner D."/>
            <person name="Van Deynze A."/>
            <person name="Simon P."/>
        </authorList>
    </citation>
    <scope>NUCLEOTIDE SEQUENCE</scope>
    <source>
        <tissue evidence="2">Leaf</tissue>
    </source>
</reference>
<feature type="compositionally biased region" description="Low complexity" evidence="1">
    <location>
        <begin position="86"/>
        <end position="96"/>
    </location>
</feature>
<feature type="compositionally biased region" description="Acidic residues" evidence="1">
    <location>
        <begin position="68"/>
        <end position="85"/>
    </location>
</feature>
<protein>
    <submittedName>
        <fullName evidence="2">Uncharacterized protein</fullName>
    </submittedName>
</protein>
<dbReference type="EMBL" id="CP093348">
    <property type="protein sequence ID" value="WOH03780.1"/>
    <property type="molecule type" value="Genomic_DNA"/>
</dbReference>
<accession>A0AAF0X973</accession>
<proteinExistence type="predicted"/>
<feature type="region of interest" description="Disordered" evidence="1">
    <location>
        <begin position="64"/>
        <end position="107"/>
    </location>
</feature>
<evidence type="ECO:0000313" key="2">
    <source>
        <dbReference type="EMBL" id="WOH03780.1"/>
    </source>
</evidence>
<name>A0AAF0X973_DAUCS</name>
<evidence type="ECO:0000313" key="3">
    <source>
        <dbReference type="Proteomes" id="UP000077755"/>
    </source>
</evidence>
<organism evidence="2 3">
    <name type="scientific">Daucus carota subsp. sativus</name>
    <name type="common">Carrot</name>
    <dbReference type="NCBI Taxonomy" id="79200"/>
    <lineage>
        <taxon>Eukaryota</taxon>
        <taxon>Viridiplantae</taxon>
        <taxon>Streptophyta</taxon>
        <taxon>Embryophyta</taxon>
        <taxon>Tracheophyta</taxon>
        <taxon>Spermatophyta</taxon>
        <taxon>Magnoliopsida</taxon>
        <taxon>eudicotyledons</taxon>
        <taxon>Gunneridae</taxon>
        <taxon>Pentapetalae</taxon>
        <taxon>asterids</taxon>
        <taxon>campanulids</taxon>
        <taxon>Apiales</taxon>
        <taxon>Apiaceae</taxon>
        <taxon>Apioideae</taxon>
        <taxon>Scandiceae</taxon>
        <taxon>Daucinae</taxon>
        <taxon>Daucus</taxon>
        <taxon>Daucus sect. Daucus</taxon>
    </lineage>
</organism>
<evidence type="ECO:0000256" key="1">
    <source>
        <dbReference type="SAM" id="MobiDB-lite"/>
    </source>
</evidence>